<organism evidence="2 3">
    <name type="scientific">Marchantia polymorpha subsp. ruderalis</name>
    <dbReference type="NCBI Taxonomy" id="1480154"/>
    <lineage>
        <taxon>Eukaryota</taxon>
        <taxon>Viridiplantae</taxon>
        <taxon>Streptophyta</taxon>
        <taxon>Embryophyta</taxon>
        <taxon>Marchantiophyta</taxon>
        <taxon>Marchantiopsida</taxon>
        <taxon>Marchantiidae</taxon>
        <taxon>Marchantiales</taxon>
        <taxon>Marchantiaceae</taxon>
        <taxon>Marchantia</taxon>
    </lineage>
</organism>
<proteinExistence type="predicted"/>
<feature type="compositionally biased region" description="Basic and acidic residues" evidence="1">
    <location>
        <begin position="31"/>
        <end position="43"/>
    </location>
</feature>
<gene>
    <name evidence="2" type="ORF">AXG93_731s1270</name>
</gene>
<protein>
    <submittedName>
        <fullName evidence="2">Uncharacterized protein</fullName>
    </submittedName>
</protein>
<dbReference type="AlphaFoldDB" id="A0A176VNV2"/>
<dbReference type="Proteomes" id="UP000077202">
    <property type="component" value="Unassembled WGS sequence"/>
</dbReference>
<dbReference type="EMBL" id="LVLJ01003151">
    <property type="protein sequence ID" value="OAE22584.1"/>
    <property type="molecule type" value="Genomic_DNA"/>
</dbReference>
<comment type="caution">
    <text evidence="2">The sequence shown here is derived from an EMBL/GenBank/DDBJ whole genome shotgun (WGS) entry which is preliminary data.</text>
</comment>
<accession>A0A176VNV2</accession>
<name>A0A176VNV2_MARPO</name>
<evidence type="ECO:0000256" key="1">
    <source>
        <dbReference type="SAM" id="MobiDB-lite"/>
    </source>
</evidence>
<keyword evidence="3" id="KW-1185">Reference proteome</keyword>
<sequence length="191" mass="20397">MATPDDNARRPAARKAGRVKAVQQGEGGHAAGERADTHRQTSEWLHQDHAKSFDVDSGNATAVVVVVVVARLLHAQEERERERERERGGGGGGEIRAVRGRVVVSTSDFDNAGFEIAAWLLARLTWSEEEGTPCAHRCRRRIARVPSSFAPARGLNAMVLGGGSVVDVGVGGSGDGHVGGRLPILEEHDRS</sequence>
<feature type="region of interest" description="Disordered" evidence="1">
    <location>
        <begin position="1"/>
        <end position="43"/>
    </location>
</feature>
<evidence type="ECO:0000313" key="3">
    <source>
        <dbReference type="Proteomes" id="UP000077202"/>
    </source>
</evidence>
<evidence type="ECO:0000313" key="2">
    <source>
        <dbReference type="EMBL" id="OAE22584.1"/>
    </source>
</evidence>
<reference evidence="2" key="1">
    <citation type="submission" date="2016-03" db="EMBL/GenBank/DDBJ databases">
        <title>Mechanisms controlling the formation of the plant cell surface in tip-growing cells are functionally conserved among land plants.</title>
        <authorList>
            <person name="Honkanen S."/>
            <person name="Jones V.A."/>
            <person name="Morieri G."/>
            <person name="Champion C."/>
            <person name="Hetherington A.J."/>
            <person name="Kelly S."/>
            <person name="Saint-Marcoux D."/>
            <person name="Proust H."/>
            <person name="Prescott H."/>
            <person name="Dolan L."/>
        </authorList>
    </citation>
    <scope>NUCLEOTIDE SEQUENCE [LARGE SCALE GENOMIC DNA]</scope>
    <source>
        <tissue evidence="2">Whole gametophyte</tissue>
    </source>
</reference>